<accession>A0A6J6QGK7</accession>
<dbReference type="EMBL" id="CAEZXX010000071">
    <property type="protein sequence ID" value="CAB4710951.1"/>
    <property type="molecule type" value="Genomic_DNA"/>
</dbReference>
<name>A0A6J6QGK7_9ZZZZ</name>
<organism evidence="1">
    <name type="scientific">freshwater metagenome</name>
    <dbReference type="NCBI Taxonomy" id="449393"/>
    <lineage>
        <taxon>unclassified sequences</taxon>
        <taxon>metagenomes</taxon>
        <taxon>ecological metagenomes</taxon>
    </lineage>
</organism>
<dbReference type="AlphaFoldDB" id="A0A6J6QGK7"/>
<gene>
    <name evidence="1" type="ORF">UFOPK2602_01152</name>
</gene>
<protein>
    <submittedName>
        <fullName evidence="1">Unannotated protein</fullName>
    </submittedName>
</protein>
<proteinExistence type="predicted"/>
<sequence>MAVTTVVNETGVHVRLTGWESVFGFARRVDIDADQVGSAQRMRWDEVREHFGRRLGSAYLPRGRAGGWFLVTKGRQHLVWCWLDRGEPALVVRTNRFRPGQIAVAASTVTYAEGSEWFTRRVT</sequence>
<evidence type="ECO:0000313" key="1">
    <source>
        <dbReference type="EMBL" id="CAB4710951.1"/>
    </source>
</evidence>
<reference evidence="1" key="1">
    <citation type="submission" date="2020-05" db="EMBL/GenBank/DDBJ databases">
        <authorList>
            <person name="Chiriac C."/>
            <person name="Salcher M."/>
            <person name="Ghai R."/>
            <person name="Kavagutti S V."/>
        </authorList>
    </citation>
    <scope>NUCLEOTIDE SEQUENCE</scope>
</reference>